<dbReference type="GO" id="GO:0016020">
    <property type="term" value="C:membrane"/>
    <property type="evidence" value="ECO:0007669"/>
    <property type="project" value="UniProtKB-SubCell"/>
</dbReference>
<evidence type="ECO:0000313" key="6">
    <source>
        <dbReference type="EMBL" id="SCZ70787.1"/>
    </source>
</evidence>
<dbReference type="Proteomes" id="UP000198767">
    <property type="component" value="Unassembled WGS sequence"/>
</dbReference>
<dbReference type="Pfam" id="PF01124">
    <property type="entry name" value="MAPEG"/>
    <property type="match status" value="1"/>
</dbReference>
<accession>A0A1G5R9R5</accession>
<dbReference type="RefSeq" id="WP_090220421.1">
    <property type="nucleotide sequence ID" value="NZ_CANLDO010000010.1"/>
</dbReference>
<dbReference type="Gene3D" id="1.20.120.550">
    <property type="entry name" value="Membrane associated eicosanoid/glutathione metabolism-like domain"/>
    <property type="match status" value="1"/>
</dbReference>
<dbReference type="EMBL" id="FMWG01000011">
    <property type="protein sequence ID" value="SCZ70787.1"/>
    <property type="molecule type" value="Genomic_DNA"/>
</dbReference>
<dbReference type="OrthoDB" id="7743618at2"/>
<evidence type="ECO:0000256" key="3">
    <source>
        <dbReference type="ARBA" id="ARBA00022989"/>
    </source>
</evidence>
<comment type="subcellular location">
    <subcellularLocation>
        <location evidence="1">Membrane</location>
    </subcellularLocation>
</comment>
<evidence type="ECO:0000256" key="1">
    <source>
        <dbReference type="ARBA" id="ARBA00004370"/>
    </source>
</evidence>
<keyword evidence="7" id="KW-1185">Reference proteome</keyword>
<keyword evidence="4 5" id="KW-0472">Membrane</keyword>
<evidence type="ECO:0000256" key="4">
    <source>
        <dbReference type="ARBA" id="ARBA00023136"/>
    </source>
</evidence>
<evidence type="ECO:0000313" key="7">
    <source>
        <dbReference type="Proteomes" id="UP000198767"/>
    </source>
</evidence>
<dbReference type="InterPro" id="IPR001129">
    <property type="entry name" value="Membr-assoc_MAPEG"/>
</dbReference>
<sequence>MSEIHWMAATGLMTALFWLVYVLNRFAVVGIPATLGNPSADAPPLSDWAQRAVAAHNNAIENFVIFAALALGVVALELSSALTVSMAMLYFFARLAHFVVYVMGIPVARTLAFAAGWAAQIVLALVILGVL</sequence>
<dbReference type="AlphaFoldDB" id="A0A1G5R9R5"/>
<organism evidence="6 7">
    <name type="scientific">Epibacterium ulvae</name>
    <dbReference type="NCBI Taxonomy" id="1156985"/>
    <lineage>
        <taxon>Bacteria</taxon>
        <taxon>Pseudomonadati</taxon>
        <taxon>Pseudomonadota</taxon>
        <taxon>Alphaproteobacteria</taxon>
        <taxon>Rhodobacterales</taxon>
        <taxon>Roseobacteraceae</taxon>
        <taxon>Epibacterium</taxon>
    </lineage>
</organism>
<reference evidence="6 7" key="1">
    <citation type="submission" date="2016-10" db="EMBL/GenBank/DDBJ databases">
        <authorList>
            <person name="de Groot N.N."/>
        </authorList>
    </citation>
    <scope>NUCLEOTIDE SEQUENCE [LARGE SCALE GENOMIC DNA]</scope>
    <source>
        <strain evidence="6 7">U95</strain>
    </source>
</reference>
<name>A0A1G5R9R5_9RHOB</name>
<feature type="transmembrane region" description="Helical" evidence="5">
    <location>
        <begin position="6"/>
        <end position="23"/>
    </location>
</feature>
<keyword evidence="3 5" id="KW-1133">Transmembrane helix</keyword>
<dbReference type="SUPFAM" id="SSF161084">
    <property type="entry name" value="MAPEG domain-like"/>
    <property type="match status" value="1"/>
</dbReference>
<dbReference type="PANTHER" id="PTHR35371">
    <property type="entry name" value="INNER MEMBRANE PROTEIN"/>
    <property type="match status" value="1"/>
</dbReference>
<feature type="transmembrane region" description="Helical" evidence="5">
    <location>
        <begin position="63"/>
        <end position="91"/>
    </location>
</feature>
<protein>
    <submittedName>
        <fullName evidence="6">Uncharacterized conserved protein, MAPEG superfamily</fullName>
    </submittedName>
</protein>
<dbReference type="PANTHER" id="PTHR35371:SF1">
    <property type="entry name" value="BLR7753 PROTEIN"/>
    <property type="match status" value="1"/>
</dbReference>
<gene>
    <name evidence="6" type="ORF">SAMN04488118_11110</name>
</gene>
<evidence type="ECO:0000256" key="5">
    <source>
        <dbReference type="SAM" id="Phobius"/>
    </source>
</evidence>
<dbReference type="STRING" id="1156985.SAMN04488118_11110"/>
<keyword evidence="2 5" id="KW-0812">Transmembrane</keyword>
<proteinExistence type="predicted"/>
<dbReference type="InterPro" id="IPR023352">
    <property type="entry name" value="MAPEG-like_dom_sf"/>
</dbReference>
<evidence type="ECO:0000256" key="2">
    <source>
        <dbReference type="ARBA" id="ARBA00022692"/>
    </source>
</evidence>
<feature type="transmembrane region" description="Helical" evidence="5">
    <location>
        <begin position="111"/>
        <end position="130"/>
    </location>
</feature>